<sequence>METSAKKQKVIVIVGPTAVGKTALSIELAQVLQGEIISGDSLQVYRGLDIGTAKATIDEQAKVRHHLIDIREWQESYSVADFQQEGRAAIAAITEQGKIPIIVGGTGLYIQALLYDFKLGSEGKLSQEQQAKVRQLEASSAQWSNQELWEQLSERDPLAAEQIHFNNRRKVLRALEVMLTTGHSITTPKETPVALYDYFLIGLTTERAVLYERINQRVVMMVQQGLIEEAKRFLTAPNVQAIQGIGYKEWLPYFHEEATLDETVALIQLHSRRYAKRQLTWFRNRMAPYWLDLLTHPEEKITLLKKLEDWRNDAE</sequence>
<organism evidence="14 15">
    <name type="scientific">Enterococcus italicus (strain DSM 15952 / CCUG 50447 / LMG 22039 / TP 1.5)</name>
    <dbReference type="NCBI Taxonomy" id="888064"/>
    <lineage>
        <taxon>Bacteria</taxon>
        <taxon>Bacillati</taxon>
        <taxon>Bacillota</taxon>
        <taxon>Bacilli</taxon>
        <taxon>Lactobacillales</taxon>
        <taxon>Enterococcaceae</taxon>
        <taxon>Enterococcus</taxon>
    </lineage>
</organism>
<evidence type="ECO:0000313" key="15">
    <source>
        <dbReference type="Proteomes" id="UP000010296"/>
    </source>
</evidence>
<evidence type="ECO:0000256" key="6">
    <source>
        <dbReference type="ARBA" id="ARBA00022741"/>
    </source>
</evidence>
<dbReference type="Proteomes" id="UP000010296">
    <property type="component" value="Unassembled WGS sequence"/>
</dbReference>
<evidence type="ECO:0000256" key="13">
    <source>
        <dbReference type="RuleBase" id="RU003785"/>
    </source>
</evidence>
<dbReference type="EC" id="2.5.1.75" evidence="10"/>
<dbReference type="PANTHER" id="PTHR11088">
    <property type="entry name" value="TRNA DIMETHYLALLYLTRANSFERASE"/>
    <property type="match status" value="1"/>
</dbReference>
<evidence type="ECO:0000256" key="8">
    <source>
        <dbReference type="ARBA" id="ARBA00022842"/>
    </source>
</evidence>
<feature type="binding site" evidence="10">
    <location>
        <begin position="15"/>
        <end position="22"/>
    </location>
    <ligand>
        <name>ATP</name>
        <dbReference type="ChEBI" id="CHEBI:30616"/>
    </ligand>
</feature>
<comment type="caution">
    <text evidence="14">The sequence shown here is derived from an EMBL/GenBank/DDBJ whole genome shotgun (WGS) entry which is preliminary data.</text>
</comment>
<keyword evidence="7 10" id="KW-0067">ATP-binding</keyword>
<keyword evidence="4 10" id="KW-0808">Transferase</keyword>
<evidence type="ECO:0000256" key="11">
    <source>
        <dbReference type="RuleBase" id="RU003783"/>
    </source>
</evidence>
<dbReference type="AlphaFoldDB" id="E6LHG8"/>
<comment type="cofactor">
    <cofactor evidence="1 10">
        <name>Mg(2+)</name>
        <dbReference type="ChEBI" id="CHEBI:18420"/>
    </cofactor>
</comment>
<dbReference type="InterPro" id="IPR027417">
    <property type="entry name" value="P-loop_NTPase"/>
</dbReference>
<feature type="region of interest" description="Interaction with substrate tRNA" evidence="10">
    <location>
        <begin position="40"/>
        <end position="43"/>
    </location>
</feature>
<evidence type="ECO:0000256" key="3">
    <source>
        <dbReference type="ARBA" id="ARBA00005842"/>
    </source>
</evidence>
<evidence type="ECO:0000256" key="12">
    <source>
        <dbReference type="RuleBase" id="RU003784"/>
    </source>
</evidence>
<dbReference type="PANTHER" id="PTHR11088:SF60">
    <property type="entry name" value="TRNA DIMETHYLALLYLTRANSFERASE"/>
    <property type="match status" value="1"/>
</dbReference>
<dbReference type="Gene3D" id="1.10.20.140">
    <property type="match status" value="1"/>
</dbReference>
<keyword evidence="5 10" id="KW-0819">tRNA processing</keyword>
<dbReference type="eggNOG" id="COG0324">
    <property type="taxonomic scope" value="Bacteria"/>
</dbReference>
<dbReference type="Gene3D" id="3.40.50.300">
    <property type="entry name" value="P-loop containing nucleotide triphosphate hydrolases"/>
    <property type="match status" value="1"/>
</dbReference>
<comment type="catalytic activity">
    <reaction evidence="9 10 11">
        <text>adenosine(37) in tRNA + dimethylallyl diphosphate = N(6)-dimethylallyladenosine(37) in tRNA + diphosphate</text>
        <dbReference type="Rhea" id="RHEA:26482"/>
        <dbReference type="Rhea" id="RHEA-COMP:10162"/>
        <dbReference type="Rhea" id="RHEA-COMP:10375"/>
        <dbReference type="ChEBI" id="CHEBI:33019"/>
        <dbReference type="ChEBI" id="CHEBI:57623"/>
        <dbReference type="ChEBI" id="CHEBI:74411"/>
        <dbReference type="ChEBI" id="CHEBI:74415"/>
        <dbReference type="EC" id="2.5.1.75"/>
    </reaction>
</comment>
<feature type="binding site" evidence="10">
    <location>
        <begin position="17"/>
        <end position="22"/>
    </location>
    <ligand>
        <name>substrate</name>
    </ligand>
</feature>
<feature type="site" description="Interaction with substrate tRNA" evidence="10">
    <location>
        <position position="106"/>
    </location>
</feature>
<feature type="site" description="Interaction with substrate tRNA" evidence="10">
    <location>
        <position position="134"/>
    </location>
</feature>
<dbReference type="NCBIfam" id="TIGR00174">
    <property type="entry name" value="miaA"/>
    <property type="match status" value="1"/>
</dbReference>
<evidence type="ECO:0000256" key="5">
    <source>
        <dbReference type="ARBA" id="ARBA00022694"/>
    </source>
</evidence>
<dbReference type="STRING" id="888064.HMPREF9088_1808"/>
<evidence type="ECO:0000256" key="9">
    <source>
        <dbReference type="ARBA" id="ARBA00049563"/>
    </source>
</evidence>
<dbReference type="GO" id="GO:0052381">
    <property type="term" value="F:tRNA dimethylallyltransferase activity"/>
    <property type="evidence" value="ECO:0007669"/>
    <property type="project" value="UniProtKB-UniRule"/>
</dbReference>
<dbReference type="InterPro" id="IPR018022">
    <property type="entry name" value="IPT"/>
</dbReference>
<evidence type="ECO:0000256" key="10">
    <source>
        <dbReference type="HAMAP-Rule" id="MF_00185"/>
    </source>
</evidence>
<keyword evidence="15" id="KW-1185">Reference proteome</keyword>
<comment type="subunit">
    <text evidence="10">Monomer.</text>
</comment>
<comment type="function">
    <text evidence="2 10 12">Catalyzes the transfer of a dimethylallyl group onto the adenine at position 37 in tRNAs that read codons beginning with uridine, leading to the formation of N6-(dimethylallyl)adenosine (i(6)A).</text>
</comment>
<name>E6LHG8_ENTI1</name>
<dbReference type="GO" id="GO:0005524">
    <property type="term" value="F:ATP binding"/>
    <property type="evidence" value="ECO:0007669"/>
    <property type="project" value="UniProtKB-UniRule"/>
</dbReference>
<evidence type="ECO:0000256" key="4">
    <source>
        <dbReference type="ARBA" id="ARBA00022679"/>
    </source>
</evidence>
<evidence type="ECO:0000256" key="1">
    <source>
        <dbReference type="ARBA" id="ARBA00001946"/>
    </source>
</evidence>
<evidence type="ECO:0000256" key="2">
    <source>
        <dbReference type="ARBA" id="ARBA00003213"/>
    </source>
</evidence>
<reference evidence="14 15" key="1">
    <citation type="submission" date="2010-12" db="EMBL/GenBank/DDBJ databases">
        <authorList>
            <person name="Muzny D."/>
            <person name="Qin X."/>
            <person name="Deng J."/>
            <person name="Jiang H."/>
            <person name="Liu Y."/>
            <person name="Qu J."/>
            <person name="Song X.-Z."/>
            <person name="Zhang L."/>
            <person name="Thornton R."/>
            <person name="Coyle M."/>
            <person name="Francisco L."/>
            <person name="Jackson L."/>
            <person name="Javaid M."/>
            <person name="Korchina V."/>
            <person name="Kovar C."/>
            <person name="Mata R."/>
            <person name="Mathew T."/>
            <person name="Ngo R."/>
            <person name="Nguyen L."/>
            <person name="Nguyen N."/>
            <person name="Okwuonu G."/>
            <person name="Ongeri F."/>
            <person name="Pham C."/>
            <person name="Simmons D."/>
            <person name="Wilczek-Boney K."/>
            <person name="Hale W."/>
            <person name="Jakkamsetti A."/>
            <person name="Pham P."/>
            <person name="Ruth R."/>
            <person name="San Lucas F."/>
            <person name="Warren J."/>
            <person name="Zhang J."/>
            <person name="Zhao Z."/>
            <person name="Zhou C."/>
            <person name="Zhu D."/>
            <person name="Lee S."/>
            <person name="Bess C."/>
            <person name="Blankenburg K."/>
            <person name="Forbes L."/>
            <person name="Fu Q."/>
            <person name="Gubbala S."/>
            <person name="Hirani K."/>
            <person name="Jayaseelan J.C."/>
            <person name="Lara F."/>
            <person name="Munidasa M."/>
            <person name="Palculict T."/>
            <person name="Patil S."/>
            <person name="Pu L.-L."/>
            <person name="Saada N."/>
            <person name="Tang L."/>
            <person name="Weissenberger G."/>
            <person name="Zhu Y."/>
            <person name="Hemphill L."/>
            <person name="Shang Y."/>
            <person name="Youmans B."/>
            <person name="Ayvaz T."/>
            <person name="Ross M."/>
            <person name="Santibanez J."/>
            <person name="Aqrawi P."/>
            <person name="Gross S."/>
            <person name="Joshi V."/>
            <person name="Fowler G."/>
            <person name="Nazareth L."/>
            <person name="Reid J."/>
            <person name="Worley K."/>
            <person name="Petrosino J."/>
            <person name="Highlander S."/>
            <person name="Gibbs R."/>
        </authorList>
    </citation>
    <scope>NUCLEOTIDE SEQUENCE [LARGE SCALE GENOMIC DNA]</scope>
    <source>
        <strain evidence="15">DSM 15952 / CCUG 50447 / LMG 22039 / TP 1.5</strain>
    </source>
</reference>
<dbReference type="HAMAP" id="MF_00185">
    <property type="entry name" value="IPP_trans"/>
    <property type="match status" value="1"/>
</dbReference>
<dbReference type="HOGENOM" id="CLU_032616_0_1_9"/>
<accession>E6LHG8</accession>
<keyword evidence="6 10" id="KW-0547">Nucleotide-binding</keyword>
<dbReference type="Pfam" id="PF01715">
    <property type="entry name" value="IPPT"/>
    <property type="match status" value="1"/>
</dbReference>
<keyword evidence="8 10" id="KW-0460">Magnesium</keyword>
<dbReference type="EMBL" id="AEPV01000069">
    <property type="protein sequence ID" value="EFU73367.1"/>
    <property type="molecule type" value="Genomic_DNA"/>
</dbReference>
<dbReference type="SUPFAM" id="SSF52540">
    <property type="entry name" value="P-loop containing nucleoside triphosphate hydrolases"/>
    <property type="match status" value="2"/>
</dbReference>
<evidence type="ECO:0000256" key="7">
    <source>
        <dbReference type="ARBA" id="ARBA00022840"/>
    </source>
</evidence>
<proteinExistence type="inferred from homology"/>
<dbReference type="OrthoDB" id="9776390at2"/>
<comment type="caution">
    <text evidence="10">Lacks conserved residue(s) required for the propagation of feature annotation.</text>
</comment>
<dbReference type="RefSeq" id="WP_007208821.1">
    <property type="nucleotide sequence ID" value="NZ_GL622241.1"/>
</dbReference>
<dbReference type="InterPro" id="IPR039657">
    <property type="entry name" value="Dimethylallyltransferase"/>
</dbReference>
<dbReference type="GO" id="GO:0006400">
    <property type="term" value="P:tRNA modification"/>
    <property type="evidence" value="ECO:0007669"/>
    <property type="project" value="TreeGrafter"/>
</dbReference>
<gene>
    <name evidence="10 14" type="primary">miaA</name>
    <name evidence="14" type="ORF">HMPREF9088_1808</name>
</gene>
<dbReference type="PATRIC" id="fig|888064.11.peg.1108"/>
<evidence type="ECO:0000313" key="14">
    <source>
        <dbReference type="EMBL" id="EFU73367.1"/>
    </source>
</evidence>
<comment type="similarity">
    <text evidence="3 10 13">Belongs to the IPP transferase family.</text>
</comment>
<protein>
    <recommendedName>
        <fullName evidence="10">tRNA dimethylallyltransferase</fullName>
        <ecNumber evidence="10">2.5.1.75</ecNumber>
    </recommendedName>
    <alternativeName>
        <fullName evidence="10">Dimethylallyl diphosphate:tRNA dimethylallyltransferase</fullName>
        <shortName evidence="10">DMAPP:tRNA dimethylallyltransferase</shortName>
        <shortName evidence="10">DMATase</shortName>
    </alternativeName>
    <alternativeName>
        <fullName evidence="10">Isopentenyl-diphosphate:tRNA isopentenyltransferase</fullName>
        <shortName evidence="10">IPP transferase</shortName>
        <shortName evidence="10">IPPT</shortName>
        <shortName evidence="10">IPTase</shortName>
    </alternativeName>
</protein>